<dbReference type="STRING" id="39966.A0A369JNM8"/>
<protein>
    <recommendedName>
        <fullName evidence="4">SHSP domain-containing protein</fullName>
    </recommendedName>
</protein>
<evidence type="ECO:0000313" key="5">
    <source>
        <dbReference type="EMBL" id="RDB23839.1"/>
    </source>
</evidence>
<organism evidence="5 6">
    <name type="scientific">Hypsizygus marmoreus</name>
    <name type="common">White beech mushroom</name>
    <name type="synonym">Agaricus marmoreus</name>
    <dbReference type="NCBI Taxonomy" id="39966"/>
    <lineage>
        <taxon>Eukaryota</taxon>
        <taxon>Fungi</taxon>
        <taxon>Dikarya</taxon>
        <taxon>Basidiomycota</taxon>
        <taxon>Agaricomycotina</taxon>
        <taxon>Agaricomycetes</taxon>
        <taxon>Agaricomycetidae</taxon>
        <taxon>Agaricales</taxon>
        <taxon>Tricholomatineae</taxon>
        <taxon>Lyophyllaceae</taxon>
        <taxon>Hypsizygus</taxon>
    </lineage>
</organism>
<comment type="similarity">
    <text evidence="1 2">Belongs to the small heat shock protein (HSP20) family.</text>
</comment>
<accession>A0A369JNM8</accession>
<name>A0A369JNM8_HYPMA</name>
<evidence type="ECO:0000256" key="1">
    <source>
        <dbReference type="PROSITE-ProRule" id="PRU00285"/>
    </source>
</evidence>
<dbReference type="InterPro" id="IPR002068">
    <property type="entry name" value="A-crystallin/Hsp20_dom"/>
</dbReference>
<sequence>MNSPSASSPSTESSLQTLCDSDPAPNLSPPKLSIQLSTKPTLEDLCNPYPTPEPNPSKLSFEAVAHLPQFQQLVNEAAKKQVRKAIHERRLAVVRSPRWLPRIDILDDESSERIVVTLELPGVRAGDLILAARYNAILVSGTRYPRHTSLPASASKDAAIRKFFMDQLSLCDRYKAHIDIVMDGARLRNELRYGKFERVLPLPFGTKREDITARFHEGLLVISWPRTAQTPPPTSVGSAPLSLKWLPVAVDDDRDVASIGAPIPVSPVTLVKEEDIAIF</sequence>
<feature type="domain" description="SHSP" evidence="4">
    <location>
        <begin position="94"/>
        <end position="242"/>
    </location>
</feature>
<reference evidence="5" key="1">
    <citation type="submission" date="2018-04" db="EMBL/GenBank/DDBJ databases">
        <title>Whole genome sequencing of Hypsizygus marmoreus.</title>
        <authorList>
            <person name="Choi I.-G."/>
            <person name="Min B."/>
            <person name="Kim J.-G."/>
            <person name="Kim S."/>
            <person name="Oh Y.-L."/>
            <person name="Kong W.-S."/>
            <person name="Park H."/>
            <person name="Jeong J."/>
            <person name="Song E.-S."/>
        </authorList>
    </citation>
    <scope>NUCLEOTIDE SEQUENCE [LARGE SCALE GENOMIC DNA]</scope>
    <source>
        <strain evidence="5">51987-8</strain>
    </source>
</reference>
<gene>
    <name evidence="5" type="ORF">Hypma_009493</name>
</gene>
<dbReference type="Pfam" id="PF00011">
    <property type="entry name" value="HSP20"/>
    <property type="match status" value="1"/>
</dbReference>
<dbReference type="InParanoid" id="A0A369JNM8"/>
<dbReference type="Gene3D" id="2.60.40.790">
    <property type="match status" value="1"/>
</dbReference>
<proteinExistence type="inferred from homology"/>
<comment type="caution">
    <text evidence="5">The sequence shown here is derived from an EMBL/GenBank/DDBJ whole genome shotgun (WGS) entry which is preliminary data.</text>
</comment>
<dbReference type="InterPro" id="IPR008978">
    <property type="entry name" value="HSP20-like_chaperone"/>
</dbReference>
<evidence type="ECO:0000259" key="4">
    <source>
        <dbReference type="PROSITE" id="PS01031"/>
    </source>
</evidence>
<evidence type="ECO:0000256" key="3">
    <source>
        <dbReference type="SAM" id="MobiDB-lite"/>
    </source>
</evidence>
<dbReference type="EMBL" id="LUEZ02000046">
    <property type="protein sequence ID" value="RDB23839.1"/>
    <property type="molecule type" value="Genomic_DNA"/>
</dbReference>
<dbReference type="OrthoDB" id="1431247at2759"/>
<dbReference type="CDD" id="cd06464">
    <property type="entry name" value="ACD_sHsps-like"/>
    <property type="match status" value="1"/>
</dbReference>
<evidence type="ECO:0000313" key="6">
    <source>
        <dbReference type="Proteomes" id="UP000076154"/>
    </source>
</evidence>
<feature type="compositionally biased region" description="Low complexity" evidence="3">
    <location>
        <begin position="1"/>
        <end position="14"/>
    </location>
</feature>
<dbReference type="SUPFAM" id="SSF49764">
    <property type="entry name" value="HSP20-like chaperones"/>
    <property type="match status" value="1"/>
</dbReference>
<keyword evidence="6" id="KW-1185">Reference proteome</keyword>
<dbReference type="AlphaFoldDB" id="A0A369JNM8"/>
<feature type="region of interest" description="Disordered" evidence="3">
    <location>
        <begin position="1"/>
        <end position="34"/>
    </location>
</feature>
<dbReference type="Proteomes" id="UP000076154">
    <property type="component" value="Unassembled WGS sequence"/>
</dbReference>
<evidence type="ECO:0000256" key="2">
    <source>
        <dbReference type="RuleBase" id="RU003616"/>
    </source>
</evidence>
<dbReference type="PROSITE" id="PS01031">
    <property type="entry name" value="SHSP"/>
    <property type="match status" value="1"/>
</dbReference>